<evidence type="ECO:0000313" key="3">
    <source>
        <dbReference type="Proteomes" id="UP000014387"/>
    </source>
</evidence>
<proteinExistence type="predicted"/>
<reference evidence="2 3" key="1">
    <citation type="submission" date="2013-05" db="EMBL/GenBank/DDBJ databases">
        <title>The Genome Sequence of Actinomyces europaeus ACS-120-V-COL10B.</title>
        <authorList>
            <consortium name="The Broad Institute Genomics Platform"/>
            <person name="Earl A."/>
            <person name="Ward D."/>
            <person name="Feldgarden M."/>
            <person name="Gevers D."/>
            <person name="Saerens B."/>
            <person name="Vaneechoutte M."/>
            <person name="Walker B."/>
            <person name="Young S."/>
            <person name="Zeng Q."/>
            <person name="Gargeya S."/>
            <person name="Fitzgerald M."/>
            <person name="Haas B."/>
            <person name="Abouelleil A."/>
            <person name="Allen A.W."/>
            <person name="Alvarado L."/>
            <person name="Arachchi H.M."/>
            <person name="Berlin A.M."/>
            <person name="Chapman S.B."/>
            <person name="Gainer-Dewar J."/>
            <person name="Goldberg J."/>
            <person name="Griggs A."/>
            <person name="Gujja S."/>
            <person name="Hansen M."/>
            <person name="Howarth C."/>
            <person name="Imamovic A."/>
            <person name="Ireland A."/>
            <person name="Larimer J."/>
            <person name="McCowan C."/>
            <person name="Murphy C."/>
            <person name="Pearson M."/>
            <person name="Poon T.W."/>
            <person name="Priest M."/>
            <person name="Roberts A."/>
            <person name="Saif S."/>
            <person name="Shea T."/>
            <person name="Sisk P."/>
            <person name="Sykes S."/>
            <person name="Wortman J."/>
            <person name="Nusbaum C."/>
            <person name="Birren B."/>
        </authorList>
    </citation>
    <scope>NUCLEOTIDE SEQUENCE [LARGE SCALE GENOMIC DNA]</scope>
    <source>
        <strain evidence="2 3">ACS-120-V-Col10b</strain>
    </source>
</reference>
<feature type="transmembrane region" description="Helical" evidence="1">
    <location>
        <begin position="248"/>
        <end position="270"/>
    </location>
</feature>
<keyword evidence="1" id="KW-0812">Transmembrane</keyword>
<gene>
    <name evidence="2" type="ORF">HMPREF9238_01445</name>
</gene>
<dbReference type="AlphaFoldDB" id="A0A9W5RG19"/>
<feature type="transmembrane region" description="Helical" evidence="1">
    <location>
        <begin position="222"/>
        <end position="242"/>
    </location>
</feature>
<keyword evidence="3" id="KW-1185">Reference proteome</keyword>
<accession>A0A9W5RG19</accession>
<dbReference type="Proteomes" id="UP000014387">
    <property type="component" value="Unassembled WGS sequence"/>
</dbReference>
<dbReference type="OrthoDB" id="3726490at2"/>
<protein>
    <submittedName>
        <fullName evidence="2">Uncharacterized protein</fullName>
    </submittedName>
</protein>
<evidence type="ECO:0000313" key="2">
    <source>
        <dbReference type="EMBL" id="EPD31666.1"/>
    </source>
</evidence>
<comment type="caution">
    <text evidence="2">The sequence shown here is derived from an EMBL/GenBank/DDBJ whole genome shotgun (WGS) entry which is preliminary data.</text>
</comment>
<dbReference type="EMBL" id="AGWN01000001">
    <property type="protein sequence ID" value="EPD31666.1"/>
    <property type="molecule type" value="Genomic_DNA"/>
</dbReference>
<evidence type="ECO:0000256" key="1">
    <source>
        <dbReference type="SAM" id="Phobius"/>
    </source>
</evidence>
<organism evidence="2 3">
    <name type="scientific">Gleimia europaea ACS-120-V-Col10b</name>
    <dbReference type="NCBI Taxonomy" id="883069"/>
    <lineage>
        <taxon>Bacteria</taxon>
        <taxon>Bacillati</taxon>
        <taxon>Actinomycetota</taxon>
        <taxon>Actinomycetes</taxon>
        <taxon>Actinomycetales</taxon>
        <taxon>Actinomycetaceae</taxon>
        <taxon>Gleimia</taxon>
    </lineage>
</organism>
<feature type="transmembrane region" description="Helical" evidence="1">
    <location>
        <begin position="303"/>
        <end position="322"/>
    </location>
</feature>
<name>A0A9W5RG19_9ACTO</name>
<sequence length="342" mass="38237">MNIITSHSALSIPLLKEVTIDPVALKTASKIDRLGNLVPRNITVTTLFSAIANHARQADSTDEISISLENLPRPLLRETAETLRSMIVGRQQVLVDLVPENCFAALQQLLGDNTSDKQPGPLLHQIGPAFTCAANPELTEMIDTIGFDISPLERVVPIAVNPSAWCQTWCQETGARRDLIHRAFDWVESVTISSKNYRALKASGAKIIPSSKAYRMLRSPKFWAYAVVFIYSSLRALPVTFVKNFHGNLWILWGMDVVTAIPYTWGLLAFVTAHKFWVRYTGLLVTLVTFISPYVYFWTHGRGYPAGVNAIVIGMIAFAFLYELRNYLRDRYVADGLRGHGK</sequence>
<feature type="transmembrane region" description="Helical" evidence="1">
    <location>
        <begin position="277"/>
        <end position="297"/>
    </location>
</feature>
<keyword evidence="1" id="KW-0472">Membrane</keyword>
<keyword evidence="1" id="KW-1133">Transmembrane helix</keyword>
<dbReference type="RefSeq" id="WP_016444775.1">
    <property type="nucleotide sequence ID" value="NZ_KE150266.1"/>
</dbReference>